<organism evidence="3 4">
    <name type="scientific">Iris pallida</name>
    <name type="common">Sweet iris</name>
    <dbReference type="NCBI Taxonomy" id="29817"/>
    <lineage>
        <taxon>Eukaryota</taxon>
        <taxon>Viridiplantae</taxon>
        <taxon>Streptophyta</taxon>
        <taxon>Embryophyta</taxon>
        <taxon>Tracheophyta</taxon>
        <taxon>Spermatophyta</taxon>
        <taxon>Magnoliopsida</taxon>
        <taxon>Liliopsida</taxon>
        <taxon>Asparagales</taxon>
        <taxon>Iridaceae</taxon>
        <taxon>Iridoideae</taxon>
        <taxon>Irideae</taxon>
        <taxon>Iris</taxon>
    </lineage>
</organism>
<dbReference type="GO" id="GO:0005737">
    <property type="term" value="C:cytoplasm"/>
    <property type="evidence" value="ECO:0007669"/>
    <property type="project" value="TreeGrafter"/>
</dbReference>
<comment type="caution">
    <text evidence="3">The sequence shown here is derived from an EMBL/GenBank/DDBJ whole genome shotgun (WGS) entry which is preliminary data.</text>
</comment>
<dbReference type="GO" id="GO:0019888">
    <property type="term" value="F:protein phosphatase regulator activity"/>
    <property type="evidence" value="ECO:0007669"/>
    <property type="project" value="InterPro"/>
</dbReference>
<dbReference type="GO" id="GO:0005634">
    <property type="term" value="C:nucleus"/>
    <property type="evidence" value="ECO:0007669"/>
    <property type="project" value="TreeGrafter"/>
</dbReference>
<feature type="compositionally biased region" description="Basic and acidic residues" evidence="2">
    <location>
        <begin position="243"/>
        <end position="255"/>
    </location>
</feature>
<dbReference type="Pfam" id="PF09184">
    <property type="entry name" value="PPP4R2"/>
    <property type="match status" value="1"/>
</dbReference>
<accession>A0AAX6EXN5</accession>
<reference evidence="3" key="1">
    <citation type="journal article" date="2023" name="GigaByte">
        <title>Genome assembly of the bearded iris, Iris pallida Lam.</title>
        <authorList>
            <person name="Bruccoleri R.E."/>
            <person name="Oakeley E.J."/>
            <person name="Faust A.M.E."/>
            <person name="Altorfer M."/>
            <person name="Dessus-Babus S."/>
            <person name="Burckhardt D."/>
            <person name="Oertli M."/>
            <person name="Naumann U."/>
            <person name="Petersen F."/>
            <person name="Wong J."/>
        </authorList>
    </citation>
    <scope>NUCLEOTIDE SEQUENCE</scope>
    <source>
        <strain evidence="3">GSM-AAB239-AS_SAM_17_03QT</strain>
    </source>
</reference>
<feature type="compositionally biased region" description="Polar residues" evidence="2">
    <location>
        <begin position="291"/>
        <end position="303"/>
    </location>
</feature>
<gene>
    <name evidence="3" type="ORF">M6B38_165115</name>
</gene>
<evidence type="ECO:0000256" key="2">
    <source>
        <dbReference type="SAM" id="MobiDB-lite"/>
    </source>
</evidence>
<dbReference type="GO" id="GO:0030289">
    <property type="term" value="C:protein phosphatase 4 complex"/>
    <property type="evidence" value="ECO:0007669"/>
    <property type="project" value="InterPro"/>
</dbReference>
<dbReference type="EMBL" id="JANAVB010033219">
    <property type="protein sequence ID" value="KAJ6808688.1"/>
    <property type="molecule type" value="Genomic_DNA"/>
</dbReference>
<feature type="region of interest" description="Disordered" evidence="2">
    <location>
        <begin position="67"/>
        <end position="90"/>
    </location>
</feature>
<dbReference type="Proteomes" id="UP001140949">
    <property type="component" value="Unassembled WGS sequence"/>
</dbReference>
<comment type="similarity">
    <text evidence="1">Belongs to the PPP4R2 family.</text>
</comment>
<keyword evidence="4" id="KW-1185">Reference proteome</keyword>
<feature type="region of interest" description="Disordered" evidence="2">
    <location>
        <begin position="241"/>
        <end position="334"/>
    </location>
</feature>
<evidence type="ECO:0000256" key="1">
    <source>
        <dbReference type="ARBA" id="ARBA00009207"/>
    </source>
</evidence>
<sequence length="334" mass="36990">MRERERERGLSVSVRRCAARRSTDVVGSPTSPLPISFQSRCTYCCFLENDRHGLQLFVQQERSPAAMTSEVAAEEAQQPASLPAGDVDPQPEEMVSDLSNFENAEPKFEKTSDEIRVMMEVIAATGKFWHDWDMLKSLLSIRLKQVLSEYPEAKVTSGDGPQPSSLSGETYPELVRRLDEALLSFIEGPPFTLQRLCEILLAPKSTYRNLSKLALALEKNLLVTSTLTICCDPYPTTVVQKPAETERSEELHGHADPVPNGVENMAADVDEEMVEADIDEDAPSEEADPQNIDTEMQVESVSEASERNTESSDPTPPIETCTSEQKNTGTPQEP</sequence>
<evidence type="ECO:0000313" key="3">
    <source>
        <dbReference type="EMBL" id="KAJ6808688.1"/>
    </source>
</evidence>
<reference evidence="3" key="2">
    <citation type="submission" date="2023-04" db="EMBL/GenBank/DDBJ databases">
        <authorList>
            <person name="Bruccoleri R.E."/>
            <person name="Oakeley E.J."/>
            <person name="Faust A.-M."/>
            <person name="Dessus-Babus S."/>
            <person name="Altorfer M."/>
            <person name="Burckhardt D."/>
            <person name="Oertli M."/>
            <person name="Naumann U."/>
            <person name="Petersen F."/>
            <person name="Wong J."/>
        </authorList>
    </citation>
    <scope>NUCLEOTIDE SEQUENCE</scope>
    <source>
        <strain evidence="3">GSM-AAB239-AS_SAM_17_03QT</strain>
        <tissue evidence="3">Leaf</tissue>
    </source>
</reference>
<name>A0AAX6EXN5_IRIPA</name>
<protein>
    <submittedName>
        <fullName evidence="3">Serine/threonine-protein phosphatase 4 regulatory subunit 2 isoform X1</fullName>
    </submittedName>
</protein>
<evidence type="ECO:0000313" key="4">
    <source>
        <dbReference type="Proteomes" id="UP001140949"/>
    </source>
</evidence>
<dbReference type="PANTHER" id="PTHR16487">
    <property type="entry name" value="PPP4R2-RELATED PROTEIN"/>
    <property type="match status" value="1"/>
</dbReference>
<feature type="compositionally biased region" description="Polar residues" evidence="2">
    <location>
        <begin position="320"/>
        <end position="334"/>
    </location>
</feature>
<dbReference type="PANTHER" id="PTHR16487:SF0">
    <property type="entry name" value="PROTEIN PHOSPHATASE 4 REGULATORY SUBUNIT 2-RELATED"/>
    <property type="match status" value="1"/>
</dbReference>
<feature type="compositionally biased region" description="Acidic residues" evidence="2">
    <location>
        <begin position="268"/>
        <end position="288"/>
    </location>
</feature>
<dbReference type="InterPro" id="IPR015267">
    <property type="entry name" value="PPP4R2"/>
</dbReference>
<proteinExistence type="inferred from homology"/>
<dbReference type="AlphaFoldDB" id="A0AAX6EXN5"/>